<feature type="binding site" evidence="8">
    <location>
        <position position="417"/>
    </location>
    <ligand>
        <name>Zn(2+)</name>
        <dbReference type="ChEBI" id="CHEBI:29105"/>
        <label>2</label>
    </ligand>
</feature>
<organism evidence="11 12">
    <name type="scientific">Vallicoccus soli</name>
    <dbReference type="NCBI Taxonomy" id="2339232"/>
    <lineage>
        <taxon>Bacteria</taxon>
        <taxon>Bacillati</taxon>
        <taxon>Actinomycetota</taxon>
        <taxon>Actinomycetes</taxon>
        <taxon>Motilibacterales</taxon>
        <taxon>Vallicoccaceae</taxon>
        <taxon>Vallicoccus</taxon>
    </lineage>
</organism>
<dbReference type="GO" id="GO:0006310">
    <property type="term" value="P:DNA recombination"/>
    <property type="evidence" value="ECO:0007669"/>
    <property type="project" value="InterPro"/>
</dbReference>
<feature type="binding site" evidence="8">
    <location>
        <position position="426"/>
    </location>
    <ligand>
        <name>Zn(2+)</name>
        <dbReference type="ChEBI" id="CHEBI:29105"/>
        <label>1</label>
    </ligand>
</feature>
<comment type="similarity">
    <text evidence="8">Belongs to the helicase family. PriA subfamily.</text>
</comment>
<feature type="binding site" evidence="8">
    <location>
        <position position="390"/>
    </location>
    <ligand>
        <name>Zn(2+)</name>
        <dbReference type="ChEBI" id="CHEBI:29105"/>
        <label>1</label>
    </ligand>
</feature>
<reference evidence="11 12" key="1">
    <citation type="submission" date="2018-09" db="EMBL/GenBank/DDBJ databases">
        <title>YIM 75000 draft genome.</title>
        <authorList>
            <person name="Tang S."/>
            <person name="Feng Y."/>
        </authorList>
    </citation>
    <scope>NUCLEOTIDE SEQUENCE [LARGE SCALE GENOMIC DNA]</scope>
    <source>
        <strain evidence="11 12">YIM 75000</strain>
    </source>
</reference>
<keyword evidence="4 8" id="KW-0547">Nucleotide-binding</keyword>
<evidence type="ECO:0000313" key="11">
    <source>
        <dbReference type="EMBL" id="RJK97179.1"/>
    </source>
</evidence>
<evidence type="ECO:0000313" key="12">
    <source>
        <dbReference type="Proteomes" id="UP000265614"/>
    </source>
</evidence>
<gene>
    <name evidence="8" type="primary">priA</name>
    <name evidence="11" type="ORF">D5H78_05580</name>
</gene>
<dbReference type="Pfam" id="PF17764">
    <property type="entry name" value="PriA_3primeBD"/>
    <property type="match status" value="1"/>
</dbReference>
<dbReference type="PANTHER" id="PTHR30580">
    <property type="entry name" value="PRIMOSOMAL PROTEIN N"/>
    <property type="match status" value="1"/>
</dbReference>
<keyword evidence="12" id="KW-1185">Reference proteome</keyword>
<dbReference type="GO" id="GO:0008270">
    <property type="term" value="F:zinc ion binding"/>
    <property type="evidence" value="ECO:0007669"/>
    <property type="project" value="UniProtKB-UniRule"/>
</dbReference>
<protein>
    <recommendedName>
        <fullName evidence="8">Probable replication restart protein PriA</fullName>
    </recommendedName>
    <alternativeName>
        <fullName evidence="8">Putative ATP-dependent DNA helicase PriA</fullName>
    </alternativeName>
</protein>
<keyword evidence="3 8" id="KW-0479">Metal-binding</keyword>
<evidence type="ECO:0000256" key="3">
    <source>
        <dbReference type="ARBA" id="ARBA00022723"/>
    </source>
</evidence>
<dbReference type="GO" id="GO:1990077">
    <property type="term" value="C:primosome complex"/>
    <property type="evidence" value="ECO:0007669"/>
    <property type="project" value="UniProtKB-UniRule"/>
</dbReference>
<comment type="caution">
    <text evidence="8">As this protein does not have any detectable helicase domains, it probably does not have helicase activity.</text>
</comment>
<dbReference type="Proteomes" id="UP000265614">
    <property type="component" value="Unassembled WGS sequence"/>
</dbReference>
<dbReference type="GO" id="GO:0043138">
    <property type="term" value="F:3'-5' DNA helicase activity"/>
    <property type="evidence" value="ECO:0007669"/>
    <property type="project" value="TreeGrafter"/>
</dbReference>
<keyword evidence="2 8" id="KW-0235">DNA replication</keyword>
<dbReference type="AlphaFoldDB" id="A0A3A3Z385"/>
<feature type="binding site" evidence="8">
    <location>
        <position position="396"/>
    </location>
    <ligand>
        <name>Zn(2+)</name>
        <dbReference type="ChEBI" id="CHEBI:29105"/>
        <label>2</label>
    </ligand>
</feature>
<evidence type="ECO:0000256" key="9">
    <source>
        <dbReference type="SAM" id="MobiDB-lite"/>
    </source>
</evidence>
<feature type="region of interest" description="Disordered" evidence="9">
    <location>
        <begin position="123"/>
        <end position="142"/>
    </location>
</feature>
<evidence type="ECO:0000259" key="10">
    <source>
        <dbReference type="Pfam" id="PF17764"/>
    </source>
</evidence>
<evidence type="ECO:0000256" key="7">
    <source>
        <dbReference type="ARBA" id="ARBA00023125"/>
    </source>
</evidence>
<dbReference type="InterPro" id="IPR005259">
    <property type="entry name" value="PriA"/>
</dbReference>
<dbReference type="GO" id="GO:0006269">
    <property type="term" value="P:DNA replication, synthesis of primer"/>
    <property type="evidence" value="ECO:0007669"/>
    <property type="project" value="UniProtKB-KW"/>
</dbReference>
<evidence type="ECO:0000256" key="6">
    <source>
        <dbReference type="ARBA" id="ARBA00022840"/>
    </source>
</evidence>
<comment type="caution">
    <text evidence="11">The sequence shown here is derived from an EMBL/GenBank/DDBJ whole genome shotgun (WGS) entry which is preliminary data.</text>
</comment>
<dbReference type="GO" id="GO:0003677">
    <property type="term" value="F:DNA binding"/>
    <property type="evidence" value="ECO:0007669"/>
    <property type="project" value="UniProtKB-UniRule"/>
</dbReference>
<accession>A0A3A3Z385</accession>
<dbReference type="GO" id="GO:0005524">
    <property type="term" value="F:ATP binding"/>
    <property type="evidence" value="ECO:0007669"/>
    <property type="project" value="UniProtKB-UniRule"/>
</dbReference>
<evidence type="ECO:0000256" key="8">
    <source>
        <dbReference type="HAMAP-Rule" id="MF_00983"/>
    </source>
</evidence>
<dbReference type="GO" id="GO:0006270">
    <property type="term" value="P:DNA replication initiation"/>
    <property type="evidence" value="ECO:0007669"/>
    <property type="project" value="TreeGrafter"/>
</dbReference>
<proteinExistence type="inferred from homology"/>
<dbReference type="GO" id="GO:0006302">
    <property type="term" value="P:double-strand break repair"/>
    <property type="evidence" value="ECO:0007669"/>
    <property type="project" value="InterPro"/>
</dbReference>
<feature type="binding site" evidence="8">
    <location>
        <position position="429"/>
    </location>
    <ligand>
        <name>Zn(2+)</name>
        <dbReference type="ChEBI" id="CHEBI:29105"/>
        <label>1</label>
    </ligand>
</feature>
<feature type="binding site" evidence="8">
    <location>
        <position position="387"/>
    </location>
    <ligand>
        <name>Zn(2+)</name>
        <dbReference type="ChEBI" id="CHEBI:29105"/>
        <label>1</label>
    </ligand>
</feature>
<dbReference type="Gene3D" id="3.40.50.300">
    <property type="entry name" value="P-loop containing nucleotide triphosphate hydrolases"/>
    <property type="match status" value="1"/>
</dbReference>
<evidence type="ECO:0000256" key="5">
    <source>
        <dbReference type="ARBA" id="ARBA00022833"/>
    </source>
</evidence>
<feature type="binding site" evidence="8">
    <location>
        <position position="399"/>
    </location>
    <ligand>
        <name>Zn(2+)</name>
        <dbReference type="ChEBI" id="CHEBI:29105"/>
        <label>2</label>
    </ligand>
</feature>
<sequence>MRPTRPREPAAAELPVARVLLDVPLAHLDRPFDYEVGAGQAADAVPGARVRARFAGREVDGFVLERCGASAYDGRLARLSRVVSPEPVLTPAVARLAREVADRWAGTVADVLRLAVPPRHARVEQAQVAPPAPGPDPGPGEDAWAALPDAASYLAALRRGAPARAAWQAAPGQDWPRALAQAARASWEAGRGALLVVPDQRDVDRVDAALAAVLPPGAHVALSAGLTPGRRYRRWLRVLRGEARVVVGPRAATWAPVADPGLLALWDDGDDLHAEPRAPYPHVREVLALRAHLEGSALLVGGHARTAEAQLLVESGWAGSLVAPAPVRRAAAPLVRLPGDAREHDRDPAADSARLPSLAWRTAREALARGPVLVQVPRAGYLPALACQDCRTPQRCAACDGPVVVTGRDRPPACGWCGRRDARTACPVCGSTRLRAVRVGSERTAEELGRAFPGTTVRTSGRGGVLATVGPEPALVVATPGAEPVAEGGYAAALLLDGHLLLARPDLRAGEEALRRWLGAAALVRTRDAGGEVVLLAPPDQPAVQALVRWDPQGAAARELDERRGAHLPPAARVAVLTGPPEEVADLAGAVELPPGAQVLGPAPVEAAPGAPPGADPEVRLVVRVPPPAGRALTAALRAAQAGRSARKADVHVRVQVDPRELG</sequence>
<dbReference type="InterPro" id="IPR042115">
    <property type="entry name" value="PriA_3primeBD_sf"/>
</dbReference>
<keyword evidence="1 8" id="KW-0639">Primosome</keyword>
<dbReference type="Gene3D" id="3.40.1440.60">
    <property type="entry name" value="PriA, 3(prime) DNA-binding domain"/>
    <property type="match status" value="1"/>
</dbReference>
<comment type="subunit">
    <text evidence="8">Component of the replication restart primosome.</text>
</comment>
<dbReference type="InterPro" id="IPR027417">
    <property type="entry name" value="P-loop_NTPase"/>
</dbReference>
<keyword evidence="5 8" id="KW-0862">Zinc</keyword>
<keyword evidence="7 8" id="KW-0238">DNA-binding</keyword>
<feature type="domain" description="Primosomal protein N' 3' DNA-binding" evidence="10">
    <location>
        <begin position="18"/>
        <end position="117"/>
    </location>
</feature>
<dbReference type="OrthoDB" id="3177118at2"/>
<name>A0A3A3Z385_9ACTN</name>
<comment type="cofactor">
    <cofactor evidence="8">
        <name>Zn(2+)</name>
        <dbReference type="ChEBI" id="CHEBI:29105"/>
    </cofactor>
    <text evidence="8">Binds 2 zinc ions per subunit.</text>
</comment>
<comment type="function">
    <text evidence="8">Initiates the restart of stalled replication forks, which reloads the replicative helicase on sites other than the origin of replication. Recognizes and binds to abandoned replication forks and remodels them to uncover a helicase loading site. Promotes assembly of the primosome at these replication forks.</text>
</comment>
<evidence type="ECO:0000256" key="1">
    <source>
        <dbReference type="ARBA" id="ARBA00022515"/>
    </source>
</evidence>
<keyword evidence="6 8" id="KW-0067">ATP-binding</keyword>
<evidence type="ECO:0000256" key="4">
    <source>
        <dbReference type="ARBA" id="ARBA00022741"/>
    </source>
</evidence>
<feature type="binding site" evidence="8">
    <location>
        <position position="414"/>
    </location>
    <ligand>
        <name>Zn(2+)</name>
        <dbReference type="ChEBI" id="CHEBI:29105"/>
        <label>2</label>
    </ligand>
</feature>
<dbReference type="HAMAP" id="MF_00983">
    <property type="entry name" value="PriA"/>
    <property type="match status" value="1"/>
</dbReference>
<evidence type="ECO:0000256" key="2">
    <source>
        <dbReference type="ARBA" id="ARBA00022705"/>
    </source>
</evidence>
<dbReference type="InterPro" id="IPR041222">
    <property type="entry name" value="PriA_3primeBD"/>
</dbReference>
<dbReference type="PANTHER" id="PTHR30580:SF0">
    <property type="entry name" value="PRIMOSOMAL PROTEIN N"/>
    <property type="match status" value="1"/>
</dbReference>
<dbReference type="EMBL" id="QZEZ01000002">
    <property type="protein sequence ID" value="RJK97179.1"/>
    <property type="molecule type" value="Genomic_DNA"/>
</dbReference>